<proteinExistence type="predicted"/>
<dbReference type="Proteomes" id="UP000694844">
    <property type="component" value="Chromosome 8"/>
</dbReference>
<evidence type="ECO:0000256" key="1">
    <source>
        <dbReference type="SAM" id="MobiDB-lite"/>
    </source>
</evidence>
<evidence type="ECO:0000313" key="4">
    <source>
        <dbReference type="RefSeq" id="XP_022301492.1"/>
    </source>
</evidence>
<name>A0A8B8BDL5_CRAVI</name>
<dbReference type="RefSeq" id="XP_022301492.1">
    <property type="nucleotide sequence ID" value="XM_022445784.1"/>
</dbReference>
<reference evidence="4" key="1">
    <citation type="submission" date="2025-08" db="UniProtKB">
        <authorList>
            <consortium name="RefSeq"/>
        </authorList>
    </citation>
    <scope>IDENTIFICATION</scope>
    <source>
        <tissue evidence="4">Whole sample</tissue>
    </source>
</reference>
<dbReference type="GeneID" id="111109596"/>
<protein>
    <submittedName>
        <fullName evidence="4">Uncharacterized protein LOC111109596 isoform X1</fullName>
    </submittedName>
</protein>
<keyword evidence="3" id="KW-1185">Reference proteome</keyword>
<dbReference type="KEGG" id="cvn:111109596"/>
<evidence type="ECO:0000313" key="3">
    <source>
        <dbReference type="Proteomes" id="UP000694844"/>
    </source>
</evidence>
<evidence type="ECO:0000256" key="2">
    <source>
        <dbReference type="SAM" id="SignalP"/>
    </source>
</evidence>
<keyword evidence="2" id="KW-0732">Signal</keyword>
<sequence length="137" mass="15731">MKYFVLLALAVLVLSISACAEFQGRLRQREETVPEELEELPPSETGVFQGRLRQREETVPEELPPSETGVFQGRLQQREETVPEELPPSETGRRKSSRLRGLYNSGKILRANILRRRPYRPCRGRSCLLPSRSRSQP</sequence>
<accession>A0A8B8BDL5</accession>
<feature type="region of interest" description="Disordered" evidence="1">
    <location>
        <begin position="30"/>
        <end position="101"/>
    </location>
</feature>
<feature type="signal peptide" evidence="2">
    <location>
        <begin position="1"/>
        <end position="20"/>
    </location>
</feature>
<dbReference type="AlphaFoldDB" id="A0A8B8BDL5"/>
<feature type="chain" id="PRO_5034390199" evidence="2">
    <location>
        <begin position="21"/>
        <end position="137"/>
    </location>
</feature>
<dbReference type="PROSITE" id="PS51257">
    <property type="entry name" value="PROKAR_LIPOPROTEIN"/>
    <property type="match status" value="1"/>
</dbReference>
<organism evidence="3 4">
    <name type="scientific">Crassostrea virginica</name>
    <name type="common">Eastern oyster</name>
    <dbReference type="NCBI Taxonomy" id="6565"/>
    <lineage>
        <taxon>Eukaryota</taxon>
        <taxon>Metazoa</taxon>
        <taxon>Spiralia</taxon>
        <taxon>Lophotrochozoa</taxon>
        <taxon>Mollusca</taxon>
        <taxon>Bivalvia</taxon>
        <taxon>Autobranchia</taxon>
        <taxon>Pteriomorphia</taxon>
        <taxon>Ostreida</taxon>
        <taxon>Ostreoidea</taxon>
        <taxon>Ostreidae</taxon>
        <taxon>Crassostrea</taxon>
    </lineage>
</organism>
<gene>
    <name evidence="4" type="primary">LOC111109596</name>
</gene>